<comment type="caution">
    <text evidence="1">The sequence shown here is derived from an EMBL/GenBank/DDBJ whole genome shotgun (WGS) entry which is preliminary data.</text>
</comment>
<evidence type="ECO:0000313" key="2">
    <source>
        <dbReference type="Proteomes" id="UP001163603"/>
    </source>
</evidence>
<dbReference type="EMBL" id="CM047741">
    <property type="protein sequence ID" value="KAJ0038030.1"/>
    <property type="molecule type" value="Genomic_DNA"/>
</dbReference>
<name>A0ACC0YJ47_9ROSI</name>
<sequence length="80" mass="9016">MEQKKEEGSKNNMKVVGGGVAIHSQVMKIKQETEKMKQPEIRQVAHGVPRQRPRSPLGLAERDRATVCSSVGVFRNNYRV</sequence>
<evidence type="ECO:0000313" key="1">
    <source>
        <dbReference type="EMBL" id="KAJ0038030.1"/>
    </source>
</evidence>
<proteinExistence type="predicted"/>
<gene>
    <name evidence="1" type="ORF">Pint_22388</name>
</gene>
<organism evidence="1 2">
    <name type="scientific">Pistacia integerrima</name>
    <dbReference type="NCBI Taxonomy" id="434235"/>
    <lineage>
        <taxon>Eukaryota</taxon>
        <taxon>Viridiplantae</taxon>
        <taxon>Streptophyta</taxon>
        <taxon>Embryophyta</taxon>
        <taxon>Tracheophyta</taxon>
        <taxon>Spermatophyta</taxon>
        <taxon>Magnoliopsida</taxon>
        <taxon>eudicotyledons</taxon>
        <taxon>Gunneridae</taxon>
        <taxon>Pentapetalae</taxon>
        <taxon>rosids</taxon>
        <taxon>malvids</taxon>
        <taxon>Sapindales</taxon>
        <taxon>Anacardiaceae</taxon>
        <taxon>Pistacia</taxon>
    </lineage>
</organism>
<dbReference type="Proteomes" id="UP001163603">
    <property type="component" value="Chromosome 6"/>
</dbReference>
<reference evidence="2" key="1">
    <citation type="journal article" date="2023" name="G3 (Bethesda)">
        <title>Genome assembly and association tests identify interacting loci associated with vigor, precocity, and sex in interspecific pistachio rootstocks.</title>
        <authorList>
            <person name="Palmer W."/>
            <person name="Jacygrad E."/>
            <person name="Sagayaradj S."/>
            <person name="Cavanaugh K."/>
            <person name="Han R."/>
            <person name="Bertier L."/>
            <person name="Beede B."/>
            <person name="Kafkas S."/>
            <person name="Golino D."/>
            <person name="Preece J."/>
            <person name="Michelmore R."/>
        </authorList>
    </citation>
    <scope>NUCLEOTIDE SEQUENCE [LARGE SCALE GENOMIC DNA]</scope>
</reference>
<protein>
    <submittedName>
        <fullName evidence="1">Uncharacterized protein</fullName>
    </submittedName>
</protein>
<keyword evidence="2" id="KW-1185">Reference proteome</keyword>
<accession>A0ACC0YJ47</accession>